<accession>A0ABW2P3R5</accession>
<dbReference type="RefSeq" id="WP_380828010.1">
    <property type="nucleotide sequence ID" value="NZ_JBHTCG010000011.1"/>
</dbReference>
<dbReference type="SUPFAM" id="SSF52777">
    <property type="entry name" value="CoA-dependent acyltransferases"/>
    <property type="match status" value="2"/>
</dbReference>
<dbReference type="Pfam" id="PF00668">
    <property type="entry name" value="Condensation"/>
    <property type="match status" value="1"/>
</dbReference>
<evidence type="ECO:0000259" key="1">
    <source>
        <dbReference type="Pfam" id="PF00668"/>
    </source>
</evidence>
<proteinExistence type="predicted"/>
<reference evidence="3" key="1">
    <citation type="journal article" date="2019" name="Int. J. Syst. Evol. Microbiol.">
        <title>The Global Catalogue of Microorganisms (GCM) 10K type strain sequencing project: providing services to taxonomists for standard genome sequencing and annotation.</title>
        <authorList>
            <consortium name="The Broad Institute Genomics Platform"/>
            <consortium name="The Broad Institute Genome Sequencing Center for Infectious Disease"/>
            <person name="Wu L."/>
            <person name="Ma J."/>
        </authorList>
    </citation>
    <scope>NUCLEOTIDE SEQUENCE [LARGE SCALE GENOMIC DNA]</scope>
    <source>
        <strain evidence="3">CECT 7649</strain>
    </source>
</reference>
<evidence type="ECO:0000313" key="3">
    <source>
        <dbReference type="Proteomes" id="UP001596496"/>
    </source>
</evidence>
<name>A0ABW2P3R5_9ACTN</name>
<dbReference type="Gene3D" id="3.30.559.30">
    <property type="entry name" value="Nonribosomal peptide synthetase, condensation domain"/>
    <property type="match status" value="1"/>
</dbReference>
<comment type="caution">
    <text evidence="2">The sequence shown here is derived from an EMBL/GenBank/DDBJ whole genome shotgun (WGS) entry which is preliminary data.</text>
</comment>
<feature type="domain" description="Condensation" evidence="1">
    <location>
        <begin position="27"/>
        <end position="329"/>
    </location>
</feature>
<evidence type="ECO:0000313" key="2">
    <source>
        <dbReference type="EMBL" id="MFC7384287.1"/>
    </source>
</evidence>
<dbReference type="Proteomes" id="UP001596496">
    <property type="component" value="Unassembled WGS sequence"/>
</dbReference>
<dbReference type="Gene3D" id="3.30.559.10">
    <property type="entry name" value="Chloramphenicol acetyltransferase-like domain"/>
    <property type="match status" value="1"/>
</dbReference>
<keyword evidence="3" id="KW-1185">Reference proteome</keyword>
<protein>
    <submittedName>
        <fullName evidence="2">Condensation domain-containing protein</fullName>
    </submittedName>
</protein>
<dbReference type="EMBL" id="JBHTCG010000011">
    <property type="protein sequence ID" value="MFC7384287.1"/>
    <property type="molecule type" value="Genomic_DNA"/>
</dbReference>
<gene>
    <name evidence="2" type="ORF">ACFQSB_18900</name>
</gene>
<dbReference type="InterPro" id="IPR001242">
    <property type="entry name" value="Condensation_dom"/>
</dbReference>
<sequence>MEHLSVIRAPLTFGQLSLWRSIQRLPPDACNLPQIWTLPDGASLASVEQALEALERRHESLRTRYEPAGEGDLIQAVWPPAPIHLDTIDGDDDPARVAEEAAERAGADPFDLAVDRSWRARAVTVEKVPVRLVICFHHIAVDAWAINQLHQEFLALLDGLSIPEPAPSGRELAADQWSPERERRRRAARKFWTGVFEAAPAMEREPGTDGPEGRAALSTRWARLGSKEAADAAGRIADRLTVSLPSVVLAAFCLAVHRRTGRDRLLVAVYAHNRSDPRWETLVAAQNQIVPLLVEPKAGEDFDELVRRVHWDSLRSYRHSVYNVDDVLEAGRAHGYTGSVNGTFEGSVSGFFRYFFNYLGRYQQEHTSVDEEIRTGTAGRNIGAPLYLQVQDGEALTCTLRENSAGTGFDEVTGLLLLLRDILVAAADPE</sequence>
<dbReference type="PANTHER" id="PTHR45527:SF1">
    <property type="entry name" value="FATTY ACID SYNTHASE"/>
    <property type="match status" value="1"/>
</dbReference>
<dbReference type="InterPro" id="IPR023213">
    <property type="entry name" value="CAT-like_dom_sf"/>
</dbReference>
<dbReference type="PANTHER" id="PTHR45527">
    <property type="entry name" value="NONRIBOSOMAL PEPTIDE SYNTHETASE"/>
    <property type="match status" value="1"/>
</dbReference>
<organism evidence="2 3">
    <name type="scientific">Sphaerisporangium rhizosphaerae</name>
    <dbReference type="NCBI Taxonomy" id="2269375"/>
    <lineage>
        <taxon>Bacteria</taxon>
        <taxon>Bacillati</taxon>
        <taxon>Actinomycetota</taxon>
        <taxon>Actinomycetes</taxon>
        <taxon>Streptosporangiales</taxon>
        <taxon>Streptosporangiaceae</taxon>
        <taxon>Sphaerisporangium</taxon>
    </lineage>
</organism>